<dbReference type="Gene3D" id="1.10.340.70">
    <property type="match status" value="1"/>
</dbReference>
<dbReference type="PANTHER" id="PTHR34072">
    <property type="entry name" value="ENZYMATIC POLYPROTEIN-RELATED"/>
    <property type="match status" value="1"/>
</dbReference>
<dbReference type="SUPFAM" id="SSF56672">
    <property type="entry name" value="DNA/RNA polymerases"/>
    <property type="match status" value="1"/>
</dbReference>
<feature type="domain" description="Tf2-1-like SH3-like" evidence="2">
    <location>
        <begin position="413"/>
        <end position="459"/>
    </location>
</feature>
<dbReference type="EMBL" id="BKCJ010008880">
    <property type="protein sequence ID" value="GEU84378.1"/>
    <property type="molecule type" value="Genomic_DNA"/>
</dbReference>
<protein>
    <recommendedName>
        <fullName evidence="4">Reverse transcriptase domain-containing protein</fullName>
    </recommendedName>
</protein>
<dbReference type="InterPro" id="IPR036397">
    <property type="entry name" value="RNaseH_sf"/>
</dbReference>
<reference evidence="3" key="1">
    <citation type="journal article" date="2019" name="Sci. Rep.">
        <title>Draft genome of Tanacetum cinerariifolium, the natural source of mosquito coil.</title>
        <authorList>
            <person name="Yamashiro T."/>
            <person name="Shiraishi A."/>
            <person name="Satake H."/>
            <person name="Nakayama K."/>
        </authorList>
    </citation>
    <scope>NUCLEOTIDE SEQUENCE</scope>
</reference>
<dbReference type="InterPro" id="IPR056924">
    <property type="entry name" value="SH3_Tf2-1"/>
</dbReference>
<dbReference type="GO" id="GO:0003676">
    <property type="term" value="F:nucleic acid binding"/>
    <property type="evidence" value="ECO:0007669"/>
    <property type="project" value="InterPro"/>
</dbReference>
<dbReference type="Pfam" id="PF17919">
    <property type="entry name" value="RT_RNaseH_2"/>
    <property type="match status" value="1"/>
</dbReference>
<dbReference type="Gene3D" id="3.10.10.10">
    <property type="entry name" value="HIV Type 1 Reverse Transcriptase, subunit A, domain 1"/>
    <property type="match status" value="1"/>
</dbReference>
<feature type="domain" description="Reverse transcriptase/retrotransposon-derived protein RNase H-like" evidence="1">
    <location>
        <begin position="210"/>
        <end position="276"/>
    </location>
</feature>
<organism evidence="3">
    <name type="scientific">Tanacetum cinerariifolium</name>
    <name type="common">Dalmatian daisy</name>
    <name type="synonym">Chrysanthemum cinerariifolium</name>
    <dbReference type="NCBI Taxonomy" id="118510"/>
    <lineage>
        <taxon>Eukaryota</taxon>
        <taxon>Viridiplantae</taxon>
        <taxon>Streptophyta</taxon>
        <taxon>Embryophyta</taxon>
        <taxon>Tracheophyta</taxon>
        <taxon>Spermatophyta</taxon>
        <taxon>Magnoliopsida</taxon>
        <taxon>eudicotyledons</taxon>
        <taxon>Gunneridae</taxon>
        <taxon>Pentapetalae</taxon>
        <taxon>asterids</taxon>
        <taxon>campanulids</taxon>
        <taxon>Asterales</taxon>
        <taxon>Asteraceae</taxon>
        <taxon>Asteroideae</taxon>
        <taxon>Anthemideae</taxon>
        <taxon>Anthemidinae</taxon>
        <taxon>Tanacetum</taxon>
    </lineage>
</organism>
<evidence type="ECO:0000259" key="2">
    <source>
        <dbReference type="Pfam" id="PF24626"/>
    </source>
</evidence>
<dbReference type="PANTHER" id="PTHR34072:SF52">
    <property type="entry name" value="RIBONUCLEASE H"/>
    <property type="match status" value="1"/>
</dbReference>
<dbReference type="InterPro" id="IPR012337">
    <property type="entry name" value="RNaseH-like_sf"/>
</dbReference>
<dbReference type="Gene3D" id="3.30.70.270">
    <property type="match status" value="1"/>
</dbReference>
<sequence>MFDINLIPFGSGSFDVIIGMDLSNHKAKIICHEKVVRIPLPNSKVLRAIGERPKEKIRHVMSAKAKDQKQKEIVVVKDFLESCRVNSMNSRKKGFIRPSSSYWGAPVLFVKKKDDLRSGYHQLRVHEDEISKTTFRARYGDFEFTVMPFGLTNAPATREEHEVHLGLVLELLKKEKLYAKFSKYEFWLREVQFLGHMINGDGYYRRFIENFSKIAKFMTILTQKTLPDRSEDFVVYCDVSGLRLGCALMQRGKVIAYASRQLKIHEKNYTTHDLNLDMYWWPGIKKDMVVYVSRCLTCLKVKAEHQRPSGLLQQPEIPEWKWERIAMDLSLVVLATMQEALGTKLDMSTAYHPQTDGQSEHTIKTLEYMLRAWVLGFEGSWDVHLPLVKFSYSSVRCAPFKALYGRKCRSPIIKEKLSPRCVRPFEITKWIDQVAYRLRLPEELNGVHDMFHVSNLKKCFGDPVLQVPLDEIQVDAKLNFMEKLVEILQKEFKKLNRSRIANVKVRWNSKRRP</sequence>
<dbReference type="AlphaFoldDB" id="A0A6L2NDU7"/>
<comment type="caution">
    <text evidence="3">The sequence shown here is derived from an EMBL/GenBank/DDBJ whole genome shotgun (WGS) entry which is preliminary data.</text>
</comment>
<evidence type="ECO:0008006" key="4">
    <source>
        <dbReference type="Google" id="ProtNLM"/>
    </source>
</evidence>
<dbReference type="InterPro" id="IPR043502">
    <property type="entry name" value="DNA/RNA_pol_sf"/>
</dbReference>
<gene>
    <name evidence="3" type="ORF">Tci_056356</name>
</gene>
<dbReference type="Gene3D" id="3.30.420.10">
    <property type="entry name" value="Ribonuclease H-like superfamily/Ribonuclease H"/>
    <property type="match status" value="1"/>
</dbReference>
<dbReference type="CDD" id="cd01647">
    <property type="entry name" value="RT_LTR"/>
    <property type="match status" value="1"/>
</dbReference>
<dbReference type="Pfam" id="PF24626">
    <property type="entry name" value="SH3_Tf2-1"/>
    <property type="match status" value="1"/>
</dbReference>
<dbReference type="InterPro" id="IPR041577">
    <property type="entry name" value="RT_RNaseH_2"/>
</dbReference>
<accession>A0A6L2NDU7</accession>
<evidence type="ECO:0000313" key="3">
    <source>
        <dbReference type="EMBL" id="GEU84378.1"/>
    </source>
</evidence>
<dbReference type="InterPro" id="IPR043128">
    <property type="entry name" value="Rev_trsase/Diguanyl_cyclase"/>
</dbReference>
<evidence type="ECO:0000259" key="1">
    <source>
        <dbReference type="Pfam" id="PF17919"/>
    </source>
</evidence>
<dbReference type="SUPFAM" id="SSF53098">
    <property type="entry name" value="Ribonuclease H-like"/>
    <property type="match status" value="1"/>
</dbReference>
<proteinExistence type="predicted"/>
<name>A0A6L2NDU7_TANCI</name>